<gene>
    <name evidence="2" type="ORF">AFUS01_LOCUS13286</name>
</gene>
<feature type="region of interest" description="Disordered" evidence="1">
    <location>
        <begin position="1"/>
        <end position="23"/>
    </location>
</feature>
<evidence type="ECO:0000256" key="1">
    <source>
        <dbReference type="SAM" id="MobiDB-lite"/>
    </source>
</evidence>
<reference evidence="2" key="1">
    <citation type="submission" date="2021-06" db="EMBL/GenBank/DDBJ databases">
        <authorList>
            <person name="Hodson N. C."/>
            <person name="Mongue J. A."/>
            <person name="Jaron S. K."/>
        </authorList>
    </citation>
    <scope>NUCLEOTIDE SEQUENCE</scope>
</reference>
<feature type="non-terminal residue" evidence="2">
    <location>
        <position position="23"/>
    </location>
</feature>
<name>A0A8J2JP29_9HEXA</name>
<accession>A0A8J2JP29</accession>
<evidence type="ECO:0000313" key="3">
    <source>
        <dbReference type="Proteomes" id="UP000708208"/>
    </source>
</evidence>
<evidence type="ECO:0000313" key="2">
    <source>
        <dbReference type="EMBL" id="CAG7724252.1"/>
    </source>
</evidence>
<dbReference type="Proteomes" id="UP000708208">
    <property type="component" value="Unassembled WGS sequence"/>
</dbReference>
<comment type="caution">
    <text evidence="2">The sequence shown here is derived from an EMBL/GenBank/DDBJ whole genome shotgun (WGS) entry which is preliminary data.</text>
</comment>
<protein>
    <submittedName>
        <fullName evidence="2">Uncharacterized protein</fullName>
    </submittedName>
</protein>
<keyword evidence="3" id="KW-1185">Reference proteome</keyword>
<proteinExistence type="predicted"/>
<dbReference type="EMBL" id="CAJVCH010107659">
    <property type="protein sequence ID" value="CAG7724252.1"/>
    <property type="molecule type" value="Genomic_DNA"/>
</dbReference>
<feature type="compositionally biased region" description="Polar residues" evidence="1">
    <location>
        <begin position="7"/>
        <end position="23"/>
    </location>
</feature>
<dbReference type="AlphaFoldDB" id="A0A8J2JP29"/>
<organism evidence="2 3">
    <name type="scientific">Allacma fusca</name>
    <dbReference type="NCBI Taxonomy" id="39272"/>
    <lineage>
        <taxon>Eukaryota</taxon>
        <taxon>Metazoa</taxon>
        <taxon>Ecdysozoa</taxon>
        <taxon>Arthropoda</taxon>
        <taxon>Hexapoda</taxon>
        <taxon>Collembola</taxon>
        <taxon>Symphypleona</taxon>
        <taxon>Sminthuridae</taxon>
        <taxon>Allacma</taxon>
    </lineage>
</organism>
<sequence length="23" mass="2655">MRDVTKKQLSGQMRNWNGLSMSS</sequence>